<dbReference type="OrthoDB" id="1844152at2759"/>
<reference evidence="11" key="5">
    <citation type="submission" date="2018-04" db="UniProtKB">
        <authorList>
            <consortium name="EnsemblFungi"/>
        </authorList>
    </citation>
    <scope>IDENTIFICATION</scope>
    <source>
        <strain evidence="11">R3-111a-1</strain>
    </source>
</reference>
<keyword evidence="3 8" id="KW-0349">Heme</keyword>
<dbReference type="SUPFAM" id="SSF48264">
    <property type="entry name" value="Cytochrome P450"/>
    <property type="match status" value="1"/>
</dbReference>
<evidence type="ECO:0000256" key="4">
    <source>
        <dbReference type="ARBA" id="ARBA00022723"/>
    </source>
</evidence>
<keyword evidence="6 8" id="KW-0408">Iron</keyword>
<evidence type="ECO:0000256" key="8">
    <source>
        <dbReference type="PIRSR" id="PIRSR602403-1"/>
    </source>
</evidence>
<feature type="binding site" description="axial binding residue" evidence="8">
    <location>
        <position position="468"/>
    </location>
    <ligand>
        <name>heme</name>
        <dbReference type="ChEBI" id="CHEBI:30413"/>
    </ligand>
    <ligandPart>
        <name>Fe</name>
        <dbReference type="ChEBI" id="CHEBI:18248"/>
    </ligandPart>
</feature>
<keyword evidence="9" id="KW-1133">Transmembrane helix</keyword>
<evidence type="ECO:0000256" key="7">
    <source>
        <dbReference type="ARBA" id="ARBA00023033"/>
    </source>
</evidence>
<evidence type="ECO:0000313" key="12">
    <source>
        <dbReference type="Proteomes" id="UP000006039"/>
    </source>
</evidence>
<organism evidence="10">
    <name type="scientific">Gaeumannomyces tritici (strain R3-111a-1)</name>
    <name type="common">Wheat and barley take-all root rot fungus</name>
    <name type="synonym">Gaeumannomyces graminis var. tritici</name>
    <dbReference type="NCBI Taxonomy" id="644352"/>
    <lineage>
        <taxon>Eukaryota</taxon>
        <taxon>Fungi</taxon>
        <taxon>Dikarya</taxon>
        <taxon>Ascomycota</taxon>
        <taxon>Pezizomycotina</taxon>
        <taxon>Sordariomycetes</taxon>
        <taxon>Sordariomycetidae</taxon>
        <taxon>Magnaporthales</taxon>
        <taxon>Magnaporthaceae</taxon>
        <taxon>Gaeumannomyces</taxon>
    </lineage>
</organism>
<evidence type="ECO:0000256" key="1">
    <source>
        <dbReference type="ARBA" id="ARBA00001971"/>
    </source>
</evidence>
<dbReference type="GO" id="GO:0016705">
    <property type="term" value="F:oxidoreductase activity, acting on paired donors, with incorporation or reduction of molecular oxygen"/>
    <property type="evidence" value="ECO:0007669"/>
    <property type="project" value="InterPro"/>
</dbReference>
<dbReference type="PANTHER" id="PTHR46206:SF2">
    <property type="entry name" value="CYTOCHROME P450 MONOOXYGENASE AUSG-RELATED"/>
    <property type="match status" value="1"/>
</dbReference>
<dbReference type="InterPro" id="IPR036396">
    <property type="entry name" value="Cyt_P450_sf"/>
</dbReference>
<evidence type="ECO:0008006" key="13">
    <source>
        <dbReference type="Google" id="ProtNLM"/>
    </source>
</evidence>
<reference evidence="12" key="1">
    <citation type="submission" date="2010-07" db="EMBL/GenBank/DDBJ databases">
        <title>The genome sequence of Gaeumannomyces graminis var. tritici strain R3-111a-1.</title>
        <authorList>
            <consortium name="The Broad Institute Genome Sequencing Platform"/>
            <person name="Ma L.-J."/>
            <person name="Dead R."/>
            <person name="Young S."/>
            <person name="Zeng Q."/>
            <person name="Koehrsen M."/>
            <person name="Alvarado L."/>
            <person name="Berlin A."/>
            <person name="Chapman S.B."/>
            <person name="Chen Z."/>
            <person name="Freedman E."/>
            <person name="Gellesch M."/>
            <person name="Goldberg J."/>
            <person name="Griggs A."/>
            <person name="Gujja S."/>
            <person name="Heilman E.R."/>
            <person name="Heiman D."/>
            <person name="Hepburn T."/>
            <person name="Howarth C."/>
            <person name="Jen D."/>
            <person name="Larson L."/>
            <person name="Mehta T."/>
            <person name="Neiman D."/>
            <person name="Pearson M."/>
            <person name="Roberts A."/>
            <person name="Saif S."/>
            <person name="Shea T."/>
            <person name="Shenoy N."/>
            <person name="Sisk P."/>
            <person name="Stolte C."/>
            <person name="Sykes S."/>
            <person name="Walk T."/>
            <person name="White J."/>
            <person name="Yandava C."/>
            <person name="Haas B."/>
            <person name="Nusbaum C."/>
            <person name="Birren B."/>
        </authorList>
    </citation>
    <scope>NUCLEOTIDE SEQUENCE [LARGE SCALE GENOMIC DNA]</scope>
    <source>
        <strain evidence="12">R3-111a-1</strain>
    </source>
</reference>
<keyword evidence="9" id="KW-0472">Membrane</keyword>
<dbReference type="GeneID" id="20351220"/>
<dbReference type="PANTHER" id="PTHR46206">
    <property type="entry name" value="CYTOCHROME P450"/>
    <property type="match status" value="1"/>
</dbReference>
<reference evidence="11" key="4">
    <citation type="journal article" date="2015" name="G3 (Bethesda)">
        <title>Genome sequences of three phytopathogenic species of the Magnaporthaceae family of fungi.</title>
        <authorList>
            <person name="Okagaki L.H."/>
            <person name="Nunes C.C."/>
            <person name="Sailsbery J."/>
            <person name="Clay B."/>
            <person name="Brown D."/>
            <person name="John T."/>
            <person name="Oh Y."/>
            <person name="Young N."/>
            <person name="Fitzgerald M."/>
            <person name="Haas B.J."/>
            <person name="Zeng Q."/>
            <person name="Young S."/>
            <person name="Adiconis X."/>
            <person name="Fan L."/>
            <person name="Levin J.Z."/>
            <person name="Mitchell T.K."/>
            <person name="Okubara P.A."/>
            <person name="Farman M.L."/>
            <person name="Kohn L.M."/>
            <person name="Birren B."/>
            <person name="Ma L.-J."/>
            <person name="Dean R.A."/>
        </authorList>
    </citation>
    <scope>NUCLEOTIDE SEQUENCE</scope>
    <source>
        <strain evidence="11">R3-111a-1</strain>
    </source>
</reference>
<dbReference type="RefSeq" id="XP_009226902.1">
    <property type="nucleotide sequence ID" value="XM_009228638.1"/>
</dbReference>
<reference evidence="10" key="3">
    <citation type="submission" date="2010-09" db="EMBL/GenBank/DDBJ databases">
        <title>Annotation of Gaeumannomyces graminis var. tritici R3-111a-1.</title>
        <authorList>
            <consortium name="The Broad Institute Genome Sequencing Platform"/>
            <person name="Ma L.-J."/>
            <person name="Dead R."/>
            <person name="Young S.K."/>
            <person name="Zeng Q."/>
            <person name="Gargeya S."/>
            <person name="Fitzgerald M."/>
            <person name="Haas B."/>
            <person name="Abouelleil A."/>
            <person name="Alvarado L."/>
            <person name="Arachchi H.M."/>
            <person name="Berlin A."/>
            <person name="Brown A."/>
            <person name="Chapman S.B."/>
            <person name="Chen Z."/>
            <person name="Dunbar C."/>
            <person name="Freedman E."/>
            <person name="Gearin G."/>
            <person name="Gellesch M."/>
            <person name="Goldberg J."/>
            <person name="Griggs A."/>
            <person name="Gujja S."/>
            <person name="Heiman D."/>
            <person name="Howarth C."/>
            <person name="Larson L."/>
            <person name="Lui A."/>
            <person name="MacDonald P.J.P."/>
            <person name="Mehta T."/>
            <person name="Montmayeur A."/>
            <person name="Murphy C."/>
            <person name="Neiman D."/>
            <person name="Pearson M."/>
            <person name="Priest M."/>
            <person name="Roberts A."/>
            <person name="Saif S."/>
            <person name="Shea T."/>
            <person name="Shenoy N."/>
            <person name="Sisk P."/>
            <person name="Stolte C."/>
            <person name="Sykes S."/>
            <person name="Yandava C."/>
            <person name="Wortman J."/>
            <person name="Nusbaum C."/>
            <person name="Birren B."/>
        </authorList>
    </citation>
    <scope>NUCLEOTIDE SEQUENCE</scope>
    <source>
        <strain evidence="10">R3-111a-1</strain>
    </source>
</reference>
<dbReference type="VEuPathDB" id="FungiDB:GGTG_10762"/>
<dbReference type="InterPro" id="IPR002403">
    <property type="entry name" value="Cyt_P450_E_grp-IV"/>
</dbReference>
<keyword evidence="5" id="KW-0560">Oxidoreductase</keyword>
<dbReference type="GO" id="GO:0004497">
    <property type="term" value="F:monooxygenase activity"/>
    <property type="evidence" value="ECO:0007669"/>
    <property type="project" value="UniProtKB-KW"/>
</dbReference>
<keyword evidence="7" id="KW-0503">Monooxygenase</keyword>
<keyword evidence="12" id="KW-1185">Reference proteome</keyword>
<keyword evidence="9" id="KW-0812">Transmembrane</keyword>
<dbReference type="GO" id="GO:0005506">
    <property type="term" value="F:iron ion binding"/>
    <property type="evidence" value="ECO:0007669"/>
    <property type="project" value="InterPro"/>
</dbReference>
<evidence type="ECO:0000256" key="5">
    <source>
        <dbReference type="ARBA" id="ARBA00023002"/>
    </source>
</evidence>
<dbReference type="Pfam" id="PF00067">
    <property type="entry name" value="p450"/>
    <property type="match status" value="2"/>
</dbReference>
<feature type="transmembrane region" description="Helical" evidence="9">
    <location>
        <begin position="20"/>
        <end position="39"/>
    </location>
</feature>
<dbReference type="HOGENOM" id="CLU_022195_0_3_1"/>
<dbReference type="AlphaFoldDB" id="J3PB89"/>
<gene>
    <name evidence="11" type="primary">20351220</name>
    <name evidence="10" type="ORF">GGTG_10762</name>
</gene>
<sequence length="533" mass="59236">MPSPAPGAGPEPLAMFRTPVFGLGLSVVIAAVFLGRAFGGKKPASAFPSVDHDRSSYNFLGDAYGMVEKGRRQWPGKPFFIQGENGPLLVIPPGMINDIRAHPALSFIHTVREDFHGGLPGFEAFTLASRDDRLLQNVIIRHLTKYMGTILHSLSEEAAFALHTNFGESTEWREHLIRPAILDVISRVASRVFLGEELCRDEAWLEVTKEYTTAAFMAAMALRQRPAHLRFIYQWFEPLCAELRRHRDRSRAIIGPVLERRRAARREALAQGRPAPVFEDGIDWFEQEAQGRPYDSGMAQQALAATGNHTTSDFTTKFMLTVAQHPDLIREMRDEIVAVLRAEGGFTKAALANLKLLDSVMKETQRLQPIATYPQTLTTAWEGAIPSTGVLARIATDDVRLPDGTLIPKGTNLVTDGGWRLSPDVYEDPLEFDGHRFLKWRGTDREQTAHFVSTAPSHTGFGHGVYACPGRFFASNESKVILSHLIMKYDWRLAEGSSADAPILGLFVDANRAAKVLVRKRPVVELDLDSLSM</sequence>
<comment type="similarity">
    <text evidence="2">Belongs to the cytochrome P450 family.</text>
</comment>
<evidence type="ECO:0000256" key="3">
    <source>
        <dbReference type="ARBA" id="ARBA00022617"/>
    </source>
</evidence>
<name>J3PB89_GAET3</name>
<accession>J3PB89</accession>
<dbReference type="EMBL" id="GL385400">
    <property type="protein sequence ID" value="EJT71505.1"/>
    <property type="molecule type" value="Genomic_DNA"/>
</dbReference>
<dbReference type="Proteomes" id="UP000006039">
    <property type="component" value="Unassembled WGS sequence"/>
</dbReference>
<dbReference type="GO" id="GO:0020037">
    <property type="term" value="F:heme binding"/>
    <property type="evidence" value="ECO:0007669"/>
    <property type="project" value="InterPro"/>
</dbReference>
<comment type="cofactor">
    <cofactor evidence="1 8">
        <name>heme</name>
        <dbReference type="ChEBI" id="CHEBI:30413"/>
    </cofactor>
</comment>
<reference evidence="10" key="2">
    <citation type="submission" date="2010-07" db="EMBL/GenBank/DDBJ databases">
        <authorList>
            <consortium name="The Broad Institute Genome Sequencing Platform"/>
            <consortium name="Broad Institute Genome Sequencing Center for Infectious Disease"/>
            <person name="Ma L.-J."/>
            <person name="Dead R."/>
            <person name="Young S."/>
            <person name="Zeng Q."/>
            <person name="Koehrsen M."/>
            <person name="Alvarado L."/>
            <person name="Berlin A."/>
            <person name="Chapman S.B."/>
            <person name="Chen Z."/>
            <person name="Freedman E."/>
            <person name="Gellesch M."/>
            <person name="Goldberg J."/>
            <person name="Griggs A."/>
            <person name="Gujja S."/>
            <person name="Heilman E.R."/>
            <person name="Heiman D."/>
            <person name="Hepburn T."/>
            <person name="Howarth C."/>
            <person name="Jen D."/>
            <person name="Larson L."/>
            <person name="Mehta T."/>
            <person name="Neiman D."/>
            <person name="Pearson M."/>
            <person name="Roberts A."/>
            <person name="Saif S."/>
            <person name="Shea T."/>
            <person name="Shenoy N."/>
            <person name="Sisk P."/>
            <person name="Stolte C."/>
            <person name="Sykes S."/>
            <person name="Walk T."/>
            <person name="White J."/>
            <person name="Yandava C."/>
            <person name="Haas B."/>
            <person name="Nusbaum C."/>
            <person name="Birren B."/>
        </authorList>
    </citation>
    <scope>NUCLEOTIDE SEQUENCE</scope>
    <source>
        <strain evidence="10">R3-111a-1</strain>
    </source>
</reference>
<evidence type="ECO:0000313" key="10">
    <source>
        <dbReference type="EMBL" id="EJT71505.1"/>
    </source>
</evidence>
<dbReference type="PRINTS" id="PR00465">
    <property type="entry name" value="EP450IV"/>
</dbReference>
<evidence type="ECO:0000256" key="6">
    <source>
        <dbReference type="ARBA" id="ARBA00023004"/>
    </source>
</evidence>
<evidence type="ECO:0000256" key="9">
    <source>
        <dbReference type="SAM" id="Phobius"/>
    </source>
</evidence>
<keyword evidence="4 8" id="KW-0479">Metal-binding</keyword>
<dbReference type="STRING" id="644352.J3PB89"/>
<dbReference type="EnsemblFungi" id="EJT71505">
    <property type="protein sequence ID" value="EJT71505"/>
    <property type="gene ID" value="GGTG_10762"/>
</dbReference>
<dbReference type="Gene3D" id="1.10.630.10">
    <property type="entry name" value="Cytochrome P450"/>
    <property type="match status" value="1"/>
</dbReference>
<protein>
    <recommendedName>
        <fullName evidence="13">Ent-kaurene oxidase</fullName>
    </recommendedName>
</protein>
<evidence type="ECO:0000313" key="11">
    <source>
        <dbReference type="EnsemblFungi" id="EJT71505"/>
    </source>
</evidence>
<dbReference type="CDD" id="cd11041">
    <property type="entry name" value="CYP503A1-like"/>
    <property type="match status" value="1"/>
</dbReference>
<dbReference type="InterPro" id="IPR001128">
    <property type="entry name" value="Cyt_P450"/>
</dbReference>
<proteinExistence type="inferred from homology"/>
<dbReference type="eggNOG" id="KOG0156">
    <property type="taxonomic scope" value="Eukaryota"/>
</dbReference>
<evidence type="ECO:0000256" key="2">
    <source>
        <dbReference type="ARBA" id="ARBA00010617"/>
    </source>
</evidence>